<organism evidence="6 7">
    <name type="scientific">Saccharophagus degradans</name>
    <dbReference type="NCBI Taxonomy" id="86304"/>
    <lineage>
        <taxon>Bacteria</taxon>
        <taxon>Pseudomonadati</taxon>
        <taxon>Pseudomonadota</taxon>
        <taxon>Gammaproteobacteria</taxon>
        <taxon>Cellvibrionales</taxon>
        <taxon>Cellvibrionaceae</taxon>
        <taxon>Saccharophagus</taxon>
    </lineage>
</organism>
<dbReference type="PANTHER" id="PTHR44757">
    <property type="entry name" value="DIGUANYLATE CYCLASE DGCP"/>
    <property type="match status" value="1"/>
</dbReference>
<dbReference type="CDD" id="cd00130">
    <property type="entry name" value="PAS"/>
    <property type="match status" value="2"/>
</dbReference>
<dbReference type="GO" id="GO:0003824">
    <property type="term" value="F:catalytic activity"/>
    <property type="evidence" value="ECO:0007669"/>
    <property type="project" value="UniProtKB-ARBA"/>
</dbReference>
<evidence type="ECO:0000259" key="3">
    <source>
        <dbReference type="PROSITE" id="PS50113"/>
    </source>
</evidence>
<protein>
    <submittedName>
        <fullName evidence="6">EAL domain-containing protein</fullName>
    </submittedName>
</protein>
<dbReference type="Pfam" id="PF08447">
    <property type="entry name" value="PAS_3"/>
    <property type="match status" value="1"/>
</dbReference>
<evidence type="ECO:0000256" key="1">
    <source>
        <dbReference type="ARBA" id="ARBA00001946"/>
    </source>
</evidence>
<sequence length="855" mass="95683">MVKAVVGAGLGEQPVDIAVLSQAGDVVFVSKGWLAGLPLFSDRAGKVGELKAPKIDWVGNNFFALCREFVGPNAQWVAKSFGAQEHSLTDHIEEMLGLVLNGADTQHCFYAIEKNGVLQHYELTAEGCSNEALGAVIRHRARSNSIFLAAGIPLDSNFYEALFNNLVDGIIYQNLEGYIELANEAAQEILDFKFEGNNPDEPNKQSLLSDYWTFLDEDGQKLSLAGNPILRALTKGAGLQNLTLGVVRPDKELVWLKLNVAIINSPDTNIPHGVLISFVNITAETEARTALEKASERLRLALDGASIGIWDWYISDAEMIWDDQMYRLYGMEPRQYISVREAWEQVAHPDDNQRVLDELGELLKTKRDTISEFRVLLPDKSIRHLRAYARAVLDEDGLVQRVVGMNWDVTKEVEAEERLAHIAFTDELTSLPNRLAFSKKLKNTMKLAEKYHGKVAMLIVDLDHFKDINDSYGHPVGDSLICEVVARLKEVLVGDEYLARIGGDEFALILDNVRSHDAALHYSRRIQKIMAEPIYLMEGPVVNARVSMGVALFPDDGEDAVALIKAADLAMHQAKKSGRNTVLPYKQEYSSSLEKKIFLEEELRSAIRDEELMLYYQPIIDLSTEKIVGCEALLRWVDRAGKFVSPVDFIPVAEESGLIYELGNWINATAFKQLKLWQTLHTDMKYISVNVSPHQLQNADFVKDIQRLLDIHNVDPRHIQLEITEGTFLQESLNTQSQLRILGEMGFRLAIDDFGTGYSSLAYLKRFAVDVIKIDRSFVMDLEDDPADRDIVKAIIAMTTSLGFDTLVEGVETREQSLIVGALGCGYGQGYLYGKPTFADDYAEQYIGLKSVANR</sequence>
<dbReference type="InterPro" id="IPR029787">
    <property type="entry name" value="Nucleotide_cyclase"/>
</dbReference>
<dbReference type="InterPro" id="IPR013655">
    <property type="entry name" value="PAS_fold_3"/>
</dbReference>
<dbReference type="InterPro" id="IPR043128">
    <property type="entry name" value="Rev_trsase/Diguanyl_cyclase"/>
</dbReference>
<dbReference type="Pfam" id="PF13188">
    <property type="entry name" value="PAS_8"/>
    <property type="match status" value="1"/>
</dbReference>
<dbReference type="InterPro" id="IPR001633">
    <property type="entry name" value="EAL_dom"/>
</dbReference>
<feature type="domain" description="EAL" evidence="4">
    <location>
        <begin position="596"/>
        <end position="850"/>
    </location>
</feature>
<dbReference type="Pfam" id="PF00563">
    <property type="entry name" value="EAL"/>
    <property type="match status" value="1"/>
</dbReference>
<comment type="caution">
    <text evidence="6">The sequence shown here is derived from an EMBL/GenBank/DDBJ whole genome shotgun (WGS) entry which is preliminary data.</text>
</comment>
<dbReference type="PROSITE" id="PS50113">
    <property type="entry name" value="PAC"/>
    <property type="match status" value="1"/>
</dbReference>
<dbReference type="SUPFAM" id="SSF55073">
    <property type="entry name" value="Nucleotide cyclase"/>
    <property type="match status" value="1"/>
</dbReference>
<dbReference type="SMART" id="SM00086">
    <property type="entry name" value="PAC"/>
    <property type="match status" value="2"/>
</dbReference>
<dbReference type="InterPro" id="IPR001610">
    <property type="entry name" value="PAC"/>
</dbReference>
<dbReference type="SMART" id="SM00091">
    <property type="entry name" value="PAS"/>
    <property type="match status" value="2"/>
</dbReference>
<dbReference type="CDD" id="cd01949">
    <property type="entry name" value="GGDEF"/>
    <property type="match status" value="1"/>
</dbReference>
<gene>
    <name evidence="6" type="ORF">Q4521_07105</name>
</gene>
<reference evidence="6" key="1">
    <citation type="submission" date="2023-07" db="EMBL/GenBank/DDBJ databases">
        <title>Genome content predicts the carbon catabolic preferences of heterotrophic bacteria.</title>
        <authorList>
            <person name="Gralka M."/>
        </authorList>
    </citation>
    <scope>NUCLEOTIDE SEQUENCE</scope>
    <source>
        <strain evidence="6">I3M17_2</strain>
    </source>
</reference>
<dbReference type="InterPro" id="IPR000160">
    <property type="entry name" value="GGDEF_dom"/>
</dbReference>
<dbReference type="Gene3D" id="2.10.70.100">
    <property type="match status" value="1"/>
</dbReference>
<dbReference type="Proteomes" id="UP001169760">
    <property type="component" value="Unassembled WGS sequence"/>
</dbReference>
<comment type="cofactor">
    <cofactor evidence="1">
        <name>Mg(2+)</name>
        <dbReference type="ChEBI" id="CHEBI:18420"/>
    </cofactor>
</comment>
<dbReference type="NCBIfam" id="TIGR00254">
    <property type="entry name" value="GGDEF"/>
    <property type="match status" value="1"/>
</dbReference>
<dbReference type="PROSITE" id="PS50883">
    <property type="entry name" value="EAL"/>
    <property type="match status" value="1"/>
</dbReference>
<dbReference type="Gene3D" id="3.20.20.450">
    <property type="entry name" value="EAL domain"/>
    <property type="match status" value="1"/>
</dbReference>
<feature type="domain" description="PAS" evidence="2">
    <location>
        <begin position="294"/>
        <end position="366"/>
    </location>
</feature>
<dbReference type="InterPro" id="IPR000014">
    <property type="entry name" value="PAS"/>
</dbReference>
<dbReference type="PROSITE" id="PS50112">
    <property type="entry name" value="PAS"/>
    <property type="match status" value="1"/>
</dbReference>
<dbReference type="InterPro" id="IPR000700">
    <property type="entry name" value="PAS-assoc_C"/>
</dbReference>
<accession>A0AAW7X657</accession>
<dbReference type="EMBL" id="JAUOPB010000004">
    <property type="protein sequence ID" value="MDO6422236.1"/>
    <property type="molecule type" value="Genomic_DNA"/>
</dbReference>
<evidence type="ECO:0000259" key="4">
    <source>
        <dbReference type="PROSITE" id="PS50883"/>
    </source>
</evidence>
<dbReference type="Pfam" id="PF00990">
    <property type="entry name" value="GGDEF"/>
    <property type="match status" value="1"/>
</dbReference>
<feature type="domain" description="PAC" evidence="3">
    <location>
        <begin position="369"/>
        <end position="421"/>
    </location>
</feature>
<dbReference type="PANTHER" id="PTHR44757:SF2">
    <property type="entry name" value="BIOFILM ARCHITECTURE MAINTENANCE PROTEIN MBAA"/>
    <property type="match status" value="1"/>
</dbReference>
<dbReference type="SMART" id="SM00052">
    <property type="entry name" value="EAL"/>
    <property type="match status" value="1"/>
</dbReference>
<dbReference type="RefSeq" id="WP_303492117.1">
    <property type="nucleotide sequence ID" value="NZ_JAUOPB010000004.1"/>
</dbReference>
<name>A0AAW7X657_9GAMM</name>
<dbReference type="Gene3D" id="3.30.450.20">
    <property type="entry name" value="PAS domain"/>
    <property type="match status" value="2"/>
</dbReference>
<dbReference type="InterPro" id="IPR035919">
    <property type="entry name" value="EAL_sf"/>
</dbReference>
<dbReference type="InterPro" id="IPR035965">
    <property type="entry name" value="PAS-like_dom_sf"/>
</dbReference>
<dbReference type="SMART" id="SM00267">
    <property type="entry name" value="GGDEF"/>
    <property type="match status" value="1"/>
</dbReference>
<dbReference type="Gene3D" id="3.30.70.270">
    <property type="match status" value="1"/>
</dbReference>
<dbReference type="SUPFAM" id="SSF141868">
    <property type="entry name" value="EAL domain-like"/>
    <property type="match status" value="1"/>
</dbReference>
<dbReference type="AlphaFoldDB" id="A0AAW7X657"/>
<evidence type="ECO:0000259" key="5">
    <source>
        <dbReference type="PROSITE" id="PS50887"/>
    </source>
</evidence>
<evidence type="ECO:0000313" key="7">
    <source>
        <dbReference type="Proteomes" id="UP001169760"/>
    </source>
</evidence>
<dbReference type="InterPro" id="IPR052155">
    <property type="entry name" value="Biofilm_reg_signaling"/>
</dbReference>
<dbReference type="PROSITE" id="PS50887">
    <property type="entry name" value="GGDEF"/>
    <property type="match status" value="1"/>
</dbReference>
<evidence type="ECO:0000259" key="2">
    <source>
        <dbReference type="PROSITE" id="PS50112"/>
    </source>
</evidence>
<evidence type="ECO:0000313" key="6">
    <source>
        <dbReference type="EMBL" id="MDO6422236.1"/>
    </source>
</evidence>
<dbReference type="FunFam" id="3.30.70.270:FF:000001">
    <property type="entry name" value="Diguanylate cyclase domain protein"/>
    <property type="match status" value="1"/>
</dbReference>
<dbReference type="SUPFAM" id="SSF55785">
    <property type="entry name" value="PYP-like sensor domain (PAS domain)"/>
    <property type="match status" value="2"/>
</dbReference>
<proteinExistence type="predicted"/>
<feature type="domain" description="GGDEF" evidence="5">
    <location>
        <begin position="453"/>
        <end position="587"/>
    </location>
</feature>
<dbReference type="CDD" id="cd01948">
    <property type="entry name" value="EAL"/>
    <property type="match status" value="1"/>
</dbReference>